<dbReference type="EMBL" id="UYRR01009459">
    <property type="protein sequence ID" value="VDK24907.1"/>
    <property type="molecule type" value="Genomic_DNA"/>
</dbReference>
<reference evidence="1 2" key="2">
    <citation type="submission" date="2018-11" db="EMBL/GenBank/DDBJ databases">
        <authorList>
            <consortium name="Pathogen Informatics"/>
        </authorList>
    </citation>
    <scope>NUCLEOTIDE SEQUENCE [LARGE SCALE GENOMIC DNA]</scope>
</reference>
<dbReference type="WBParaSite" id="ASIM_0000523801-mRNA-1">
    <property type="protein sequence ID" value="ASIM_0000523801-mRNA-1"/>
    <property type="gene ID" value="ASIM_0000523801"/>
</dbReference>
<reference evidence="3" key="1">
    <citation type="submission" date="2017-02" db="UniProtKB">
        <authorList>
            <consortium name="WormBaseParasite"/>
        </authorList>
    </citation>
    <scope>IDENTIFICATION</scope>
</reference>
<evidence type="ECO:0000313" key="2">
    <source>
        <dbReference type="Proteomes" id="UP000267096"/>
    </source>
</evidence>
<name>A0A0M3JCA8_ANISI</name>
<gene>
    <name evidence="1" type="ORF">ASIM_LOCUS5041</name>
</gene>
<protein>
    <submittedName>
        <fullName evidence="1 3">Uncharacterized protein</fullName>
    </submittedName>
</protein>
<proteinExistence type="predicted"/>
<accession>A0A0M3JCA8</accession>
<dbReference type="AlphaFoldDB" id="A0A0M3JCA8"/>
<evidence type="ECO:0000313" key="3">
    <source>
        <dbReference type="WBParaSite" id="ASIM_0000523801-mRNA-1"/>
    </source>
</evidence>
<dbReference type="Proteomes" id="UP000267096">
    <property type="component" value="Unassembled WGS sequence"/>
</dbReference>
<organism evidence="3">
    <name type="scientific">Anisakis simplex</name>
    <name type="common">Herring worm</name>
    <dbReference type="NCBI Taxonomy" id="6269"/>
    <lineage>
        <taxon>Eukaryota</taxon>
        <taxon>Metazoa</taxon>
        <taxon>Ecdysozoa</taxon>
        <taxon>Nematoda</taxon>
        <taxon>Chromadorea</taxon>
        <taxon>Rhabditida</taxon>
        <taxon>Spirurina</taxon>
        <taxon>Ascaridomorpha</taxon>
        <taxon>Ascaridoidea</taxon>
        <taxon>Anisakidae</taxon>
        <taxon>Anisakis</taxon>
        <taxon>Anisakis simplex complex</taxon>
    </lineage>
</organism>
<sequence length="149" mass="17131">MNESESSDLQSILLKSLGGDKLSDIGREKHDEEVLQKKIEQHFTTYVMNFKELEDNLINKRLGEMESRLMARLEQLSSRIESDFDQKLGKAKRESGDGQSSLSNEISDLASAIANQRNEFDMVSCRFNALIVVSYRIARYVKFFHSTKF</sequence>
<keyword evidence="2" id="KW-1185">Reference proteome</keyword>
<evidence type="ECO:0000313" key="1">
    <source>
        <dbReference type="EMBL" id="VDK24907.1"/>
    </source>
</evidence>